<feature type="coiled-coil region" evidence="1">
    <location>
        <begin position="83"/>
        <end position="152"/>
    </location>
</feature>
<dbReference type="RefSeq" id="WP_173272247.1">
    <property type="nucleotide sequence ID" value="NZ_AP021889.1"/>
</dbReference>
<dbReference type="Proteomes" id="UP000501726">
    <property type="component" value="Chromosome"/>
</dbReference>
<proteinExistence type="predicted"/>
<name>A0A6F8PVI4_9GAMM</name>
<protein>
    <recommendedName>
        <fullName evidence="5">Lipoprotein</fullName>
    </recommendedName>
</protein>
<dbReference type="AlphaFoldDB" id="A0A6F8PVI4"/>
<evidence type="ECO:0000313" key="3">
    <source>
        <dbReference type="EMBL" id="BBP46014.1"/>
    </source>
</evidence>
<organism evidence="3 4">
    <name type="scientific">Thiosulfatimonas sediminis</name>
    <dbReference type="NCBI Taxonomy" id="2675054"/>
    <lineage>
        <taxon>Bacteria</taxon>
        <taxon>Pseudomonadati</taxon>
        <taxon>Pseudomonadota</taxon>
        <taxon>Gammaproteobacteria</taxon>
        <taxon>Thiotrichales</taxon>
        <taxon>Piscirickettsiaceae</taxon>
        <taxon>Thiosulfatimonas</taxon>
    </lineage>
</organism>
<dbReference type="KEGG" id="tse:THMIRHAS_13870"/>
<evidence type="ECO:0000313" key="4">
    <source>
        <dbReference type="Proteomes" id="UP000501726"/>
    </source>
</evidence>
<evidence type="ECO:0000256" key="1">
    <source>
        <dbReference type="SAM" id="Coils"/>
    </source>
</evidence>
<dbReference type="PROSITE" id="PS51257">
    <property type="entry name" value="PROKAR_LIPOPROTEIN"/>
    <property type="match status" value="1"/>
</dbReference>
<feature type="chain" id="PRO_5026305728" description="Lipoprotein" evidence="2">
    <location>
        <begin position="31"/>
        <end position="191"/>
    </location>
</feature>
<reference evidence="4" key="1">
    <citation type="submission" date="2019-11" db="EMBL/GenBank/DDBJ databases">
        <title>Isolation and characterization of two novel species in the genus Thiomicrorhabdus.</title>
        <authorList>
            <person name="Mochizuki J."/>
            <person name="Kojima H."/>
            <person name="Fukui M."/>
        </authorList>
    </citation>
    <scope>NUCLEOTIDE SEQUENCE [LARGE SCALE GENOMIC DNA]</scope>
    <source>
        <strain evidence="4">aks77</strain>
    </source>
</reference>
<keyword evidence="4" id="KW-1185">Reference proteome</keyword>
<dbReference type="EMBL" id="AP021889">
    <property type="protein sequence ID" value="BBP46014.1"/>
    <property type="molecule type" value="Genomic_DNA"/>
</dbReference>
<accession>A0A6F8PVI4</accession>
<gene>
    <name evidence="3" type="ORF">THMIRHAS_13870</name>
</gene>
<keyword evidence="1" id="KW-0175">Coiled coil</keyword>
<keyword evidence="2" id="KW-0732">Signal</keyword>
<feature type="signal peptide" evidence="2">
    <location>
        <begin position="1"/>
        <end position="30"/>
    </location>
</feature>
<evidence type="ECO:0008006" key="5">
    <source>
        <dbReference type="Google" id="ProtNLM"/>
    </source>
</evidence>
<sequence length="191" mass="21801">MKPFNKPFLTRVILAGILPGMFILTTTGCAEEQKTVKPEPIKYSTFSGLRDYGNKDGYEILSPVKLNQCMAMQEDFTAQKGALKDLQASIEMEKQAIEQQNTELNQQKSDLDKYVNADLVKRENYDSYNQARQDLNDRIAALRIKVQGYNNMTEEYRQKSLAYNQSVNSFNEACAIDKKLYSQDLQNVATN</sequence>
<evidence type="ECO:0000256" key="2">
    <source>
        <dbReference type="SAM" id="SignalP"/>
    </source>
</evidence>